<dbReference type="InterPro" id="IPR006439">
    <property type="entry name" value="HAD-SF_hydro_IA"/>
</dbReference>
<dbReference type="PRINTS" id="PR00413">
    <property type="entry name" value="HADHALOGNASE"/>
</dbReference>
<evidence type="ECO:0000256" key="3">
    <source>
        <dbReference type="ARBA" id="ARBA00006171"/>
    </source>
</evidence>
<keyword evidence="6" id="KW-1185">Reference proteome</keyword>
<dbReference type="InterPro" id="IPR036412">
    <property type="entry name" value="HAD-like_sf"/>
</dbReference>
<dbReference type="InterPro" id="IPR023198">
    <property type="entry name" value="PGP-like_dom2"/>
</dbReference>
<dbReference type="SUPFAM" id="SSF56784">
    <property type="entry name" value="HAD-like"/>
    <property type="match status" value="1"/>
</dbReference>
<evidence type="ECO:0000313" key="6">
    <source>
        <dbReference type="Proteomes" id="UP000244912"/>
    </source>
</evidence>
<protein>
    <recommendedName>
        <fullName evidence="4">phosphoglycolate phosphatase</fullName>
        <ecNumber evidence="4">3.1.3.18</ecNumber>
    </recommendedName>
</protein>
<comment type="pathway">
    <text evidence="2">Organic acid metabolism; glycolate biosynthesis; glycolate from 2-phosphoglycolate: step 1/1.</text>
</comment>
<dbReference type="Gene3D" id="3.40.50.1000">
    <property type="entry name" value="HAD superfamily/HAD-like"/>
    <property type="match status" value="1"/>
</dbReference>
<dbReference type="GO" id="GO:0006281">
    <property type="term" value="P:DNA repair"/>
    <property type="evidence" value="ECO:0007669"/>
    <property type="project" value="TreeGrafter"/>
</dbReference>
<dbReference type="RefSeq" id="WP_108892745.1">
    <property type="nucleotide sequence ID" value="NZ_ONZF01000001.1"/>
</dbReference>
<comment type="similarity">
    <text evidence="3">Belongs to the HAD-like hydrolase superfamily. CbbY/CbbZ/Gph/YieH family.</text>
</comment>
<evidence type="ECO:0000256" key="4">
    <source>
        <dbReference type="ARBA" id="ARBA00013078"/>
    </source>
</evidence>
<dbReference type="InterPro" id="IPR041492">
    <property type="entry name" value="HAD_2"/>
</dbReference>
<dbReference type="Gene3D" id="1.10.150.240">
    <property type="entry name" value="Putative phosphatase, domain 2"/>
    <property type="match status" value="1"/>
</dbReference>
<dbReference type="InterPro" id="IPR023214">
    <property type="entry name" value="HAD_sf"/>
</dbReference>
<dbReference type="InterPro" id="IPR050155">
    <property type="entry name" value="HAD-like_hydrolase_sf"/>
</dbReference>
<dbReference type="NCBIfam" id="TIGR01549">
    <property type="entry name" value="HAD-SF-IA-v1"/>
    <property type="match status" value="1"/>
</dbReference>
<dbReference type="PANTHER" id="PTHR43434">
    <property type="entry name" value="PHOSPHOGLYCOLATE PHOSPHATASE"/>
    <property type="match status" value="1"/>
</dbReference>
<accession>A0A2R8BS45</accession>
<dbReference type="SFLD" id="SFLDG01129">
    <property type="entry name" value="C1.5:_HAD__Beta-PGM__Phosphata"/>
    <property type="match status" value="1"/>
</dbReference>
<dbReference type="EMBL" id="ONZF01000001">
    <property type="protein sequence ID" value="SPJ22916.1"/>
    <property type="molecule type" value="Genomic_DNA"/>
</dbReference>
<dbReference type="OrthoDB" id="9793014at2"/>
<keyword evidence="5" id="KW-0378">Hydrolase</keyword>
<sequence length="220" mass="23340">MRTVIFDLDGTLIDTSADLIAAANACFRHRGLGDVLDPVADAAIAFRGGRAMLTEGFSRSGAGGPAEVEEDYDKLLTAYGAAIAIYSTPYPGAWQAVEMLKNRGCAVGICTNKPEGLAKSLMDEMGTSHVLPVLVGADTLPVRKPDPEPLWEVVRRNGADRDRAVLVGDTETDVKAARAAGMPVILVSFGPEGPGIARLNPDAMLDHFDDLPDLVERLLP</sequence>
<dbReference type="Proteomes" id="UP000244912">
    <property type="component" value="Unassembled WGS sequence"/>
</dbReference>
<dbReference type="GO" id="GO:0008967">
    <property type="term" value="F:phosphoglycolate phosphatase activity"/>
    <property type="evidence" value="ECO:0007669"/>
    <property type="project" value="UniProtKB-EC"/>
</dbReference>
<evidence type="ECO:0000256" key="2">
    <source>
        <dbReference type="ARBA" id="ARBA00004818"/>
    </source>
</evidence>
<dbReference type="AlphaFoldDB" id="A0A2R8BS45"/>
<dbReference type="PANTHER" id="PTHR43434:SF1">
    <property type="entry name" value="PHOSPHOGLYCOLATE PHOSPHATASE"/>
    <property type="match status" value="1"/>
</dbReference>
<dbReference type="SFLD" id="SFLDS00003">
    <property type="entry name" value="Haloacid_Dehalogenase"/>
    <property type="match status" value="1"/>
</dbReference>
<reference evidence="6" key="1">
    <citation type="submission" date="2018-03" db="EMBL/GenBank/DDBJ databases">
        <authorList>
            <person name="Rodrigo-Torres L."/>
            <person name="Arahal R. D."/>
            <person name="Lucena T."/>
        </authorList>
    </citation>
    <scope>NUCLEOTIDE SEQUENCE [LARGE SCALE GENOMIC DNA]</scope>
    <source>
        <strain evidence="6">CECT 8504</strain>
    </source>
</reference>
<dbReference type="GO" id="GO:0005829">
    <property type="term" value="C:cytosol"/>
    <property type="evidence" value="ECO:0007669"/>
    <property type="project" value="TreeGrafter"/>
</dbReference>
<organism evidence="5 6">
    <name type="scientific">Palleronia abyssalis</name>
    <dbReference type="NCBI Taxonomy" id="1501240"/>
    <lineage>
        <taxon>Bacteria</taxon>
        <taxon>Pseudomonadati</taxon>
        <taxon>Pseudomonadota</taxon>
        <taxon>Alphaproteobacteria</taxon>
        <taxon>Rhodobacterales</taxon>
        <taxon>Roseobacteraceae</taxon>
        <taxon>Palleronia</taxon>
    </lineage>
</organism>
<comment type="catalytic activity">
    <reaction evidence="1">
        <text>2-phosphoglycolate + H2O = glycolate + phosphate</text>
        <dbReference type="Rhea" id="RHEA:14369"/>
        <dbReference type="ChEBI" id="CHEBI:15377"/>
        <dbReference type="ChEBI" id="CHEBI:29805"/>
        <dbReference type="ChEBI" id="CHEBI:43474"/>
        <dbReference type="ChEBI" id="CHEBI:58033"/>
        <dbReference type="EC" id="3.1.3.18"/>
    </reaction>
</comment>
<dbReference type="SFLD" id="SFLDG01135">
    <property type="entry name" value="C1.5.6:_HAD__Beta-PGM__Phospha"/>
    <property type="match status" value="1"/>
</dbReference>
<dbReference type="EC" id="3.1.3.18" evidence="4"/>
<name>A0A2R8BS45_9RHOB</name>
<evidence type="ECO:0000313" key="5">
    <source>
        <dbReference type="EMBL" id="SPJ22916.1"/>
    </source>
</evidence>
<proteinExistence type="inferred from homology"/>
<gene>
    <name evidence="5" type="primary">gph_1</name>
    <name evidence="5" type="ORF">PAA8504_00715</name>
</gene>
<evidence type="ECO:0000256" key="1">
    <source>
        <dbReference type="ARBA" id="ARBA00000830"/>
    </source>
</evidence>
<dbReference type="Pfam" id="PF13419">
    <property type="entry name" value="HAD_2"/>
    <property type="match status" value="1"/>
</dbReference>